<dbReference type="PROSITE" id="PS50404">
    <property type="entry name" value="GST_NTER"/>
    <property type="match status" value="1"/>
</dbReference>
<dbReference type="InterPro" id="IPR034345">
    <property type="entry name" value="Gtt2-like_N"/>
</dbReference>
<dbReference type="InterPro" id="IPR036282">
    <property type="entry name" value="Glutathione-S-Trfase_C_sf"/>
</dbReference>
<dbReference type="SFLD" id="SFLDS00019">
    <property type="entry name" value="Glutathione_Transferase_(cytos"/>
    <property type="match status" value="1"/>
</dbReference>
<dbReference type="InterPro" id="IPR004046">
    <property type="entry name" value="GST_C"/>
</dbReference>
<evidence type="ECO:0000313" key="3">
    <source>
        <dbReference type="EMBL" id="NVD27834.1"/>
    </source>
</evidence>
<keyword evidence="4" id="KW-1185">Reference proteome</keyword>
<dbReference type="InterPro" id="IPR036249">
    <property type="entry name" value="Thioredoxin-like_sf"/>
</dbReference>
<dbReference type="RefSeq" id="WP_176279314.1">
    <property type="nucleotide sequence ID" value="NZ_JABWMH010000002.1"/>
</dbReference>
<dbReference type="PANTHER" id="PTHR44051:SF8">
    <property type="entry name" value="GLUTATHIONE S-TRANSFERASE GSTA"/>
    <property type="match status" value="1"/>
</dbReference>
<feature type="domain" description="GST N-terminal" evidence="1">
    <location>
        <begin position="1"/>
        <end position="82"/>
    </location>
</feature>
<reference evidence="3 4" key="1">
    <citation type="submission" date="2020-06" db="EMBL/GenBank/DDBJ databases">
        <authorList>
            <person name="Kim S.-J."/>
            <person name="Park S.-J."/>
        </authorList>
    </citation>
    <scope>NUCLEOTIDE SEQUENCE [LARGE SCALE GENOMIC DNA]</scope>
    <source>
        <strain evidence="3 4">SW-151</strain>
    </source>
</reference>
<dbReference type="Gene3D" id="1.20.1050.10">
    <property type="match status" value="1"/>
</dbReference>
<feature type="domain" description="GST C-terminal" evidence="2">
    <location>
        <begin position="87"/>
        <end position="204"/>
    </location>
</feature>
<dbReference type="EMBL" id="JABWMH010000002">
    <property type="protein sequence ID" value="NVD27834.1"/>
    <property type="molecule type" value="Genomic_DNA"/>
</dbReference>
<dbReference type="InterPro" id="IPR010987">
    <property type="entry name" value="Glutathione-S-Trfase_C-like"/>
</dbReference>
<evidence type="ECO:0000259" key="2">
    <source>
        <dbReference type="PROSITE" id="PS50405"/>
    </source>
</evidence>
<protein>
    <submittedName>
        <fullName evidence="3">Glutathione S-transferase family protein</fullName>
    </submittedName>
</protein>
<dbReference type="Pfam" id="PF13409">
    <property type="entry name" value="GST_N_2"/>
    <property type="match status" value="1"/>
</dbReference>
<accession>A0ABX2N2D6</accession>
<dbReference type="SUPFAM" id="SSF52833">
    <property type="entry name" value="Thioredoxin-like"/>
    <property type="match status" value="1"/>
</dbReference>
<gene>
    <name evidence="3" type="ORF">HUO14_07960</name>
</gene>
<dbReference type="InterPro" id="IPR040079">
    <property type="entry name" value="Glutathione_S-Trfase"/>
</dbReference>
<dbReference type="SFLD" id="SFLDG00358">
    <property type="entry name" value="Main_(cytGST)"/>
    <property type="match status" value="1"/>
</dbReference>
<dbReference type="PANTHER" id="PTHR44051">
    <property type="entry name" value="GLUTATHIONE S-TRANSFERASE-RELATED"/>
    <property type="match status" value="1"/>
</dbReference>
<organism evidence="3 4">
    <name type="scientific">Parasphingorhabdus flavimaris</name>
    <dbReference type="NCBI Taxonomy" id="266812"/>
    <lineage>
        <taxon>Bacteria</taxon>
        <taxon>Pseudomonadati</taxon>
        <taxon>Pseudomonadota</taxon>
        <taxon>Alphaproteobacteria</taxon>
        <taxon>Sphingomonadales</taxon>
        <taxon>Sphingomonadaceae</taxon>
        <taxon>Parasphingorhabdus</taxon>
    </lineage>
</organism>
<dbReference type="Proteomes" id="UP000652427">
    <property type="component" value="Unassembled WGS sequence"/>
</dbReference>
<dbReference type="CDD" id="cd03051">
    <property type="entry name" value="GST_N_GTT2_like"/>
    <property type="match status" value="1"/>
</dbReference>
<evidence type="ECO:0000259" key="1">
    <source>
        <dbReference type="PROSITE" id="PS50404"/>
    </source>
</evidence>
<dbReference type="Pfam" id="PF00043">
    <property type="entry name" value="GST_C"/>
    <property type="match status" value="1"/>
</dbReference>
<dbReference type="Gene3D" id="3.40.30.10">
    <property type="entry name" value="Glutaredoxin"/>
    <property type="match status" value="1"/>
</dbReference>
<dbReference type="InterPro" id="IPR004045">
    <property type="entry name" value="Glutathione_S-Trfase_N"/>
</dbReference>
<evidence type="ECO:0000313" key="4">
    <source>
        <dbReference type="Proteomes" id="UP000652427"/>
    </source>
</evidence>
<proteinExistence type="predicted"/>
<comment type="caution">
    <text evidence="3">The sequence shown here is derived from an EMBL/GenBank/DDBJ whole genome shotgun (WGS) entry which is preliminary data.</text>
</comment>
<sequence>MIFYDSANPAPNPRRVRIFAAEKGIALPTENISIMAGEQKSPEFLKINSRGQTPALKLDDGTVISESVAICRYLEAVHPEKPMFGEKPEEIGAIEMWLRRAEMLVMEPVGKLWVHAHPYTAKMPIKRYPEYGESNRARAVEGFSMCNEALADRDYLAGSRFSAADIILFCTIEFAQFVGIDIPQEHKHLLDWHARVSARPSAKA</sequence>
<name>A0ABX2N2D6_9SPHN</name>
<dbReference type="PROSITE" id="PS50405">
    <property type="entry name" value="GST_CTER"/>
    <property type="match status" value="1"/>
</dbReference>
<dbReference type="SUPFAM" id="SSF47616">
    <property type="entry name" value="GST C-terminal domain-like"/>
    <property type="match status" value="1"/>
</dbReference>